<dbReference type="EMBL" id="BARU01024998">
    <property type="protein sequence ID" value="GAH55780.1"/>
    <property type="molecule type" value="Genomic_DNA"/>
</dbReference>
<proteinExistence type="predicted"/>
<organism evidence="1">
    <name type="scientific">marine sediment metagenome</name>
    <dbReference type="NCBI Taxonomy" id="412755"/>
    <lineage>
        <taxon>unclassified sequences</taxon>
        <taxon>metagenomes</taxon>
        <taxon>ecological metagenomes</taxon>
    </lineage>
</organism>
<comment type="caution">
    <text evidence="1">The sequence shown here is derived from an EMBL/GenBank/DDBJ whole genome shotgun (WGS) entry which is preliminary data.</text>
</comment>
<evidence type="ECO:0000313" key="1">
    <source>
        <dbReference type="EMBL" id="GAH55780.1"/>
    </source>
</evidence>
<protein>
    <submittedName>
        <fullName evidence="1">Uncharacterized protein</fullName>
    </submittedName>
</protein>
<sequence>ACLTALFAIMLQIPSCHYYISAVPRIIISSEPFVVQPPVPEPKPPAFQLGPD</sequence>
<feature type="non-terminal residue" evidence="1">
    <location>
        <position position="1"/>
    </location>
</feature>
<name>X1HFD4_9ZZZZ</name>
<accession>X1HFD4</accession>
<reference evidence="1" key="1">
    <citation type="journal article" date="2014" name="Front. Microbiol.">
        <title>High frequency of phylogenetically diverse reductive dehalogenase-homologous genes in deep subseafloor sedimentary metagenomes.</title>
        <authorList>
            <person name="Kawai M."/>
            <person name="Futagami T."/>
            <person name="Toyoda A."/>
            <person name="Takaki Y."/>
            <person name="Nishi S."/>
            <person name="Hori S."/>
            <person name="Arai W."/>
            <person name="Tsubouchi T."/>
            <person name="Morono Y."/>
            <person name="Uchiyama I."/>
            <person name="Ito T."/>
            <person name="Fujiyama A."/>
            <person name="Inagaki F."/>
            <person name="Takami H."/>
        </authorList>
    </citation>
    <scope>NUCLEOTIDE SEQUENCE</scope>
    <source>
        <strain evidence="1">Expedition CK06-06</strain>
    </source>
</reference>
<gene>
    <name evidence="1" type="ORF">S03H2_40331</name>
</gene>
<dbReference type="AlphaFoldDB" id="X1HFD4"/>